<dbReference type="InterPro" id="IPR010499">
    <property type="entry name" value="AraC_E-bd"/>
</dbReference>
<dbReference type="CDD" id="cd01106">
    <property type="entry name" value="HTH_TipAL-Mta"/>
    <property type="match status" value="1"/>
</dbReference>
<feature type="domain" description="HTH merR-type" evidence="2">
    <location>
        <begin position="1"/>
        <end position="70"/>
    </location>
</feature>
<dbReference type="Pfam" id="PF06445">
    <property type="entry name" value="GyrI-like"/>
    <property type="match status" value="1"/>
</dbReference>
<evidence type="ECO:0000313" key="3">
    <source>
        <dbReference type="EMBL" id="VYU60469.1"/>
    </source>
</evidence>
<dbReference type="Gene3D" id="3.20.80.10">
    <property type="entry name" value="Regulatory factor, effector binding domain"/>
    <property type="match status" value="1"/>
</dbReference>
<dbReference type="AlphaFoldDB" id="A0A6N3GA87"/>
<accession>A0A6N3GA87</accession>
<name>A0A6N3GA87_9CLOT</name>
<dbReference type="PROSITE" id="PS00552">
    <property type="entry name" value="HTH_MERR_1"/>
    <property type="match status" value="1"/>
</dbReference>
<dbReference type="InterPro" id="IPR047057">
    <property type="entry name" value="MerR_fam"/>
</dbReference>
<dbReference type="SMART" id="SM00422">
    <property type="entry name" value="HTH_MERR"/>
    <property type="match status" value="1"/>
</dbReference>
<reference evidence="3" key="1">
    <citation type="submission" date="2019-11" db="EMBL/GenBank/DDBJ databases">
        <authorList>
            <person name="Feng L."/>
        </authorList>
    </citation>
    <scope>NUCLEOTIDE SEQUENCE</scope>
    <source>
        <strain evidence="3">CTertiumLFYP3</strain>
    </source>
</reference>
<dbReference type="EMBL" id="CACRTO010000046">
    <property type="protein sequence ID" value="VYU60469.1"/>
    <property type="molecule type" value="Genomic_DNA"/>
</dbReference>
<keyword evidence="1" id="KW-0238">DNA-binding</keyword>
<evidence type="ECO:0000259" key="2">
    <source>
        <dbReference type="PROSITE" id="PS50937"/>
    </source>
</evidence>
<dbReference type="SMART" id="SM00871">
    <property type="entry name" value="AraC_E_bind"/>
    <property type="match status" value="1"/>
</dbReference>
<dbReference type="InterPro" id="IPR009061">
    <property type="entry name" value="DNA-bd_dom_put_sf"/>
</dbReference>
<dbReference type="SUPFAM" id="SSF55136">
    <property type="entry name" value="Probable bacterial effector-binding domain"/>
    <property type="match status" value="1"/>
</dbReference>
<gene>
    <name evidence="3" type="primary">mta_1</name>
    <name evidence="3" type="ORF">CTLFYP3_03064</name>
</gene>
<dbReference type="InterPro" id="IPR029442">
    <property type="entry name" value="GyrI-like"/>
</dbReference>
<dbReference type="GO" id="GO:0003700">
    <property type="term" value="F:DNA-binding transcription factor activity"/>
    <property type="evidence" value="ECO:0007669"/>
    <property type="project" value="InterPro"/>
</dbReference>
<dbReference type="InterPro" id="IPR000551">
    <property type="entry name" value="MerR-type_HTH_dom"/>
</dbReference>
<dbReference type="RefSeq" id="WP_156627518.1">
    <property type="nucleotide sequence ID" value="NZ_CACRTO010000046.1"/>
</dbReference>
<dbReference type="GO" id="GO:0003677">
    <property type="term" value="F:DNA binding"/>
    <property type="evidence" value="ECO:0007669"/>
    <property type="project" value="UniProtKB-KW"/>
</dbReference>
<dbReference type="Pfam" id="PF13411">
    <property type="entry name" value="MerR_1"/>
    <property type="match status" value="1"/>
</dbReference>
<dbReference type="PANTHER" id="PTHR30204">
    <property type="entry name" value="REDOX-CYCLING DRUG-SENSING TRANSCRIPTIONAL ACTIVATOR SOXR"/>
    <property type="match status" value="1"/>
</dbReference>
<sequence>MYKIGEFSKITNLTIKALHYYDDQNILKPSSKNEANYRFYSDEDLKKARLIVLLKNFSFSIKEIKDVIDNYTSEEDLKYFLNEKRDAILENIKKEKELVNLIDRNIPSTLFKEEYTMNYLVERKNIQKTNVITFRFKGRYSDVGEYISSLYKEAKSNGTGPVLNLYYDEGYEEEADIEICVPLKKKITSSKFEVKELPEIHALSTIHKGSYDNINNAYKAIIDYAKENNIEINVPSRLIYHKGPGMIFKGNPGNYITEVIIPIVGFCEAK</sequence>
<dbReference type="PANTHER" id="PTHR30204:SF96">
    <property type="entry name" value="CHROMOSOME-ANCHORING PROTEIN RACA"/>
    <property type="match status" value="1"/>
</dbReference>
<proteinExistence type="predicted"/>
<organism evidence="3">
    <name type="scientific">Clostridium tertium</name>
    <dbReference type="NCBI Taxonomy" id="1559"/>
    <lineage>
        <taxon>Bacteria</taxon>
        <taxon>Bacillati</taxon>
        <taxon>Bacillota</taxon>
        <taxon>Clostridia</taxon>
        <taxon>Eubacteriales</taxon>
        <taxon>Clostridiaceae</taxon>
        <taxon>Clostridium</taxon>
    </lineage>
</organism>
<protein>
    <submittedName>
        <fullName evidence="3">HTH-type transcriptional activator mta</fullName>
    </submittedName>
</protein>
<evidence type="ECO:0000256" key="1">
    <source>
        <dbReference type="ARBA" id="ARBA00023125"/>
    </source>
</evidence>
<dbReference type="Gene3D" id="1.10.1660.10">
    <property type="match status" value="1"/>
</dbReference>
<dbReference type="PROSITE" id="PS50937">
    <property type="entry name" value="HTH_MERR_2"/>
    <property type="match status" value="1"/>
</dbReference>
<dbReference type="InterPro" id="IPR011256">
    <property type="entry name" value="Reg_factor_effector_dom_sf"/>
</dbReference>
<dbReference type="SUPFAM" id="SSF46955">
    <property type="entry name" value="Putative DNA-binding domain"/>
    <property type="match status" value="1"/>
</dbReference>